<dbReference type="Gene3D" id="3.30.750.24">
    <property type="entry name" value="STAS domain"/>
    <property type="match status" value="1"/>
</dbReference>
<dbReference type="InterPro" id="IPR003594">
    <property type="entry name" value="HATPase_dom"/>
</dbReference>
<accession>A0ABU5R444</accession>
<gene>
    <name evidence="3" type="ORF">VA596_15745</name>
</gene>
<evidence type="ECO:0000313" key="4">
    <source>
        <dbReference type="Proteomes" id="UP001304298"/>
    </source>
</evidence>
<dbReference type="InterPro" id="IPR050267">
    <property type="entry name" value="Anti-sigma-factor_SerPK"/>
</dbReference>
<organism evidence="3 4">
    <name type="scientific">Amycolatopsis heterodermiae</name>
    <dbReference type="NCBI Taxonomy" id="3110235"/>
    <lineage>
        <taxon>Bacteria</taxon>
        <taxon>Bacillati</taxon>
        <taxon>Actinomycetota</taxon>
        <taxon>Actinomycetes</taxon>
        <taxon>Pseudonocardiales</taxon>
        <taxon>Pseudonocardiaceae</taxon>
        <taxon>Amycolatopsis</taxon>
    </lineage>
</organism>
<evidence type="ECO:0000313" key="3">
    <source>
        <dbReference type="EMBL" id="MEA5360998.1"/>
    </source>
</evidence>
<dbReference type="Pfam" id="PF13581">
    <property type="entry name" value="HATPase_c_2"/>
    <property type="match status" value="1"/>
</dbReference>
<protein>
    <submittedName>
        <fullName evidence="3">ATP-binding protein</fullName>
    </submittedName>
</protein>
<keyword evidence="4" id="KW-1185">Reference proteome</keyword>
<dbReference type="InterPro" id="IPR036890">
    <property type="entry name" value="HATPase_C_sf"/>
</dbReference>
<evidence type="ECO:0000256" key="1">
    <source>
        <dbReference type="ARBA" id="ARBA00022527"/>
    </source>
</evidence>
<dbReference type="PANTHER" id="PTHR35526">
    <property type="entry name" value="ANTI-SIGMA-F FACTOR RSBW-RELATED"/>
    <property type="match status" value="1"/>
</dbReference>
<dbReference type="Proteomes" id="UP001304298">
    <property type="component" value="Unassembled WGS sequence"/>
</dbReference>
<feature type="domain" description="STAS" evidence="2">
    <location>
        <begin position="5"/>
        <end position="115"/>
    </location>
</feature>
<keyword evidence="1" id="KW-0723">Serine/threonine-protein kinase</keyword>
<dbReference type="InterPro" id="IPR036513">
    <property type="entry name" value="STAS_dom_sf"/>
</dbReference>
<dbReference type="PANTHER" id="PTHR35526:SF3">
    <property type="entry name" value="ANTI-SIGMA-F FACTOR RSBW"/>
    <property type="match status" value="1"/>
</dbReference>
<dbReference type="RefSeq" id="WP_323327629.1">
    <property type="nucleotide sequence ID" value="NZ_JAYFSI010000002.1"/>
</dbReference>
<sequence>MPVDLTLELTTRPGSTVVTVAGDLDLAGYRLLRDGLLKVAAEVPPRLIADVDALVIEDLSPATVFTFVAKRVENWPGIPFAVVTRQHRHLRAFHRHGIDRFVAVHATVEKAEAGAATPVRLTARRVLPRTPAVIDDARELVRDHAVRWKVPELVDDATLVVGELVRNVVQHTGSEPDLRLALWSGLFSVAVADESDHPATLLERADAREPGLGLRIVADVARAWGNSHRWSGGKIVWAVLTRRSPGVGGPG</sequence>
<proteinExistence type="predicted"/>
<reference evidence="3 4" key="1">
    <citation type="submission" date="2023-12" db="EMBL/GenBank/DDBJ databases">
        <title>Amycolatopsis sp. V23-08.</title>
        <authorList>
            <person name="Somphong A."/>
        </authorList>
    </citation>
    <scope>NUCLEOTIDE SEQUENCE [LARGE SCALE GENOMIC DNA]</scope>
    <source>
        <strain evidence="3 4">V23-08</strain>
    </source>
</reference>
<keyword evidence="3" id="KW-0547">Nucleotide-binding</keyword>
<dbReference type="CDD" id="cd16936">
    <property type="entry name" value="HATPase_RsbW-like"/>
    <property type="match status" value="1"/>
</dbReference>
<dbReference type="PROSITE" id="PS50801">
    <property type="entry name" value="STAS"/>
    <property type="match status" value="1"/>
</dbReference>
<comment type="caution">
    <text evidence="3">The sequence shown here is derived from an EMBL/GenBank/DDBJ whole genome shotgun (WGS) entry which is preliminary data.</text>
</comment>
<dbReference type="Pfam" id="PF01740">
    <property type="entry name" value="STAS"/>
    <property type="match status" value="1"/>
</dbReference>
<dbReference type="GO" id="GO:0005524">
    <property type="term" value="F:ATP binding"/>
    <property type="evidence" value="ECO:0007669"/>
    <property type="project" value="UniProtKB-KW"/>
</dbReference>
<dbReference type="SUPFAM" id="SSF52091">
    <property type="entry name" value="SpoIIaa-like"/>
    <property type="match status" value="1"/>
</dbReference>
<dbReference type="EMBL" id="JAYFSI010000002">
    <property type="protein sequence ID" value="MEA5360998.1"/>
    <property type="molecule type" value="Genomic_DNA"/>
</dbReference>
<name>A0ABU5R444_9PSEU</name>
<dbReference type="InterPro" id="IPR002645">
    <property type="entry name" value="STAS_dom"/>
</dbReference>
<keyword evidence="3" id="KW-0067">ATP-binding</keyword>
<dbReference type="Gene3D" id="3.30.565.10">
    <property type="entry name" value="Histidine kinase-like ATPase, C-terminal domain"/>
    <property type="match status" value="1"/>
</dbReference>
<keyword evidence="1" id="KW-0418">Kinase</keyword>
<dbReference type="SUPFAM" id="SSF55874">
    <property type="entry name" value="ATPase domain of HSP90 chaperone/DNA topoisomerase II/histidine kinase"/>
    <property type="match status" value="1"/>
</dbReference>
<keyword evidence="1" id="KW-0808">Transferase</keyword>
<evidence type="ECO:0000259" key="2">
    <source>
        <dbReference type="PROSITE" id="PS50801"/>
    </source>
</evidence>